<evidence type="ECO:0000313" key="4">
    <source>
        <dbReference type="EMBL" id="WAR02807.1"/>
    </source>
</evidence>
<name>A0ABY7E1H4_MYAAR</name>
<dbReference type="InterPro" id="IPR036770">
    <property type="entry name" value="Ankyrin_rpt-contain_sf"/>
</dbReference>
<evidence type="ECO:0000256" key="3">
    <source>
        <dbReference type="PROSITE-ProRule" id="PRU00023"/>
    </source>
</evidence>
<organism evidence="4 5">
    <name type="scientific">Mya arenaria</name>
    <name type="common">Soft-shell clam</name>
    <dbReference type="NCBI Taxonomy" id="6604"/>
    <lineage>
        <taxon>Eukaryota</taxon>
        <taxon>Metazoa</taxon>
        <taxon>Spiralia</taxon>
        <taxon>Lophotrochozoa</taxon>
        <taxon>Mollusca</taxon>
        <taxon>Bivalvia</taxon>
        <taxon>Autobranchia</taxon>
        <taxon>Heteroconchia</taxon>
        <taxon>Euheterodonta</taxon>
        <taxon>Imparidentia</taxon>
        <taxon>Neoheterodontei</taxon>
        <taxon>Myida</taxon>
        <taxon>Myoidea</taxon>
        <taxon>Myidae</taxon>
        <taxon>Mya</taxon>
    </lineage>
</organism>
<keyword evidence="5" id="KW-1185">Reference proteome</keyword>
<keyword evidence="2 3" id="KW-0040">ANK repeat</keyword>
<dbReference type="SMART" id="SM00248">
    <property type="entry name" value="ANK"/>
    <property type="match status" value="3"/>
</dbReference>
<proteinExistence type="predicted"/>
<sequence length="224" mass="25046">MSDEEDGSDIVTEMNAFGLSADILQQIFAAKSGDPNKFQSFWEMDEEDVEEESMEEIQKDPRKKILWAAENNELAIVRDLLETDPGLVSSRDSDGYTPLHRAAYNGHLDMIKLLLDNGADVLAETNDGWHPLHSASRWNQTSAASLLLQRGANINARTHSDQTPLHIAASDKESMDCLKALVTDKSSDISLINSLGETAYVICKRTSEHYKLFEQRPDFMSVKT</sequence>
<accession>A0ABY7E1H4</accession>
<evidence type="ECO:0000256" key="1">
    <source>
        <dbReference type="ARBA" id="ARBA00022737"/>
    </source>
</evidence>
<dbReference type="PROSITE" id="PS50297">
    <property type="entry name" value="ANK_REP_REGION"/>
    <property type="match status" value="2"/>
</dbReference>
<dbReference type="PROSITE" id="PS50088">
    <property type="entry name" value="ANK_REPEAT"/>
    <property type="match status" value="2"/>
</dbReference>
<dbReference type="Proteomes" id="UP001164746">
    <property type="component" value="Chromosome 4"/>
</dbReference>
<dbReference type="SUPFAM" id="SSF48403">
    <property type="entry name" value="Ankyrin repeat"/>
    <property type="match status" value="1"/>
</dbReference>
<dbReference type="PANTHER" id="PTHR24198">
    <property type="entry name" value="ANKYRIN REPEAT AND PROTEIN KINASE DOMAIN-CONTAINING PROTEIN"/>
    <property type="match status" value="1"/>
</dbReference>
<protein>
    <submittedName>
        <fullName evidence="4">ANR49-like protein</fullName>
    </submittedName>
</protein>
<keyword evidence="1" id="KW-0677">Repeat</keyword>
<dbReference type="PRINTS" id="PR01415">
    <property type="entry name" value="ANKYRIN"/>
</dbReference>
<gene>
    <name evidence="4" type="ORF">MAR_009365</name>
</gene>
<dbReference type="PANTHER" id="PTHR24198:SF165">
    <property type="entry name" value="ANKYRIN REPEAT-CONTAINING PROTEIN-RELATED"/>
    <property type="match status" value="1"/>
</dbReference>
<dbReference type="Pfam" id="PF00023">
    <property type="entry name" value="Ank"/>
    <property type="match status" value="1"/>
</dbReference>
<evidence type="ECO:0000256" key="2">
    <source>
        <dbReference type="ARBA" id="ARBA00023043"/>
    </source>
</evidence>
<dbReference type="Pfam" id="PF12796">
    <property type="entry name" value="Ank_2"/>
    <property type="match status" value="1"/>
</dbReference>
<reference evidence="4" key="1">
    <citation type="submission" date="2022-11" db="EMBL/GenBank/DDBJ databases">
        <title>Centuries of genome instability and evolution in soft-shell clam transmissible cancer (bioRxiv).</title>
        <authorList>
            <person name="Hart S.F.M."/>
            <person name="Yonemitsu M.A."/>
            <person name="Giersch R.M."/>
            <person name="Beal B.F."/>
            <person name="Arriagada G."/>
            <person name="Davis B.W."/>
            <person name="Ostrander E.A."/>
            <person name="Goff S.P."/>
            <person name="Metzger M.J."/>
        </authorList>
    </citation>
    <scope>NUCLEOTIDE SEQUENCE</scope>
    <source>
        <strain evidence="4">MELC-2E11</strain>
        <tissue evidence="4">Siphon/mantle</tissue>
    </source>
</reference>
<feature type="repeat" description="ANK" evidence="3">
    <location>
        <begin position="94"/>
        <end position="126"/>
    </location>
</feature>
<dbReference type="EMBL" id="CP111015">
    <property type="protein sequence ID" value="WAR02807.1"/>
    <property type="molecule type" value="Genomic_DNA"/>
</dbReference>
<dbReference type="InterPro" id="IPR002110">
    <property type="entry name" value="Ankyrin_rpt"/>
</dbReference>
<dbReference type="Gene3D" id="1.25.40.20">
    <property type="entry name" value="Ankyrin repeat-containing domain"/>
    <property type="match status" value="1"/>
</dbReference>
<feature type="repeat" description="ANK" evidence="3">
    <location>
        <begin position="127"/>
        <end position="159"/>
    </location>
</feature>
<evidence type="ECO:0000313" key="5">
    <source>
        <dbReference type="Proteomes" id="UP001164746"/>
    </source>
</evidence>